<keyword evidence="2" id="KW-1185">Reference proteome</keyword>
<evidence type="ECO:0000313" key="1">
    <source>
        <dbReference type="EMBL" id="MBO1518097.1"/>
    </source>
</evidence>
<dbReference type="Proteomes" id="UP000664882">
    <property type="component" value="Unassembled WGS sequence"/>
</dbReference>
<comment type="caution">
    <text evidence="1">The sequence shown here is derived from an EMBL/GenBank/DDBJ whole genome shotgun (WGS) entry which is preliminary data.</text>
</comment>
<sequence length="307" mass="34380">MNPAVAQLLPTVMQLLEEAGKTDTGKKVIEKGRKIIEVSLPFIKNASEVTVEFLSTDVGKEIFGDVKGIKLSKKLDILERGLSLPSSYDNNQNTSIKQRISDGFDITKGQNEILFLSNSINYFIDSHKFRVGIDRNISHALQYDVIAVSKYLEKRSDIRFPGYLLHQLQSLSSTISELNVFYASVCRDGYVPDFNEDELLAEMSETVGVEGVSNVNIGYYPCGMILDARRRLIQSTSTQSKQSSGGLFSVSNVKKAFDREAEVEISNGVHDALIILKDELIFNEKLEKEIVKKLKVLPDNKLMIESF</sequence>
<evidence type="ECO:0000313" key="2">
    <source>
        <dbReference type="Proteomes" id="UP000664882"/>
    </source>
</evidence>
<name>A0ABS3NC96_9GAMM</name>
<accession>A0ABS3NC96</accession>
<dbReference type="EMBL" id="JAGDFX010000001">
    <property type="protein sequence ID" value="MBO1518097.1"/>
    <property type="molecule type" value="Genomic_DNA"/>
</dbReference>
<protein>
    <submittedName>
        <fullName evidence="1">Uncharacterized protein</fullName>
    </submittedName>
</protein>
<organism evidence="1 2">
    <name type="scientific">Oceanisphaera pacifica</name>
    <dbReference type="NCBI Taxonomy" id="2818389"/>
    <lineage>
        <taxon>Bacteria</taxon>
        <taxon>Pseudomonadati</taxon>
        <taxon>Pseudomonadota</taxon>
        <taxon>Gammaproteobacteria</taxon>
        <taxon>Aeromonadales</taxon>
        <taxon>Aeromonadaceae</taxon>
        <taxon>Oceanisphaera</taxon>
    </lineage>
</organism>
<reference evidence="1 2" key="1">
    <citation type="submission" date="2021-03" db="EMBL/GenBank/DDBJ databases">
        <title>Oceanisphaera sp. nov., isolated from the intestine.</title>
        <authorList>
            <person name="Zhao L.-H."/>
            <person name="Shi L.-F."/>
        </authorList>
    </citation>
    <scope>NUCLEOTIDE SEQUENCE [LARGE SCALE GENOMIC DNA]</scope>
    <source>
        <strain evidence="1 2">DM8</strain>
    </source>
</reference>
<dbReference type="RefSeq" id="WP_208003653.1">
    <property type="nucleotide sequence ID" value="NZ_JAGDFX010000001.1"/>
</dbReference>
<gene>
    <name evidence="1" type="ORF">J3U76_00360</name>
</gene>
<proteinExistence type="predicted"/>